<dbReference type="Proteomes" id="UP000018439">
    <property type="component" value="Chromosome"/>
</dbReference>
<feature type="domain" description="Outer membrane protein beta-barrel" evidence="2">
    <location>
        <begin position="28"/>
        <end position="190"/>
    </location>
</feature>
<dbReference type="eggNOG" id="COG3637">
    <property type="taxonomic scope" value="Bacteria"/>
</dbReference>
<dbReference type="InterPro" id="IPR025665">
    <property type="entry name" value="Beta-barrel_OMP_2"/>
</dbReference>
<name>F3ZNY0_9BACE</name>
<evidence type="ECO:0000256" key="1">
    <source>
        <dbReference type="SAM" id="SignalP"/>
    </source>
</evidence>
<dbReference type="SUPFAM" id="SSF103515">
    <property type="entry name" value="Autotransporter"/>
    <property type="match status" value="1"/>
</dbReference>
<reference evidence="3 4" key="1">
    <citation type="journal article" date="2011" name="Stand. Genomic Sci.">
        <title>Non-contiguous finished genome sequence of Bacteroides coprosuis type strain (PC139).</title>
        <authorList>
            <person name="Land M."/>
            <person name="Held B."/>
            <person name="Gronow S."/>
            <person name="Abt B."/>
            <person name="Lucas S."/>
            <person name="Del Rio T.G."/>
            <person name="Nolan M."/>
            <person name="Tice H."/>
            <person name="Cheng J.F."/>
            <person name="Pitluck S."/>
            <person name="Liolios K."/>
            <person name="Pagani I."/>
            <person name="Ivanova N."/>
            <person name="Mavromatis K."/>
            <person name="Mikhailova N."/>
            <person name="Pati A."/>
            <person name="Tapia R."/>
            <person name="Han C."/>
            <person name="Goodwin L."/>
            <person name="Chen A."/>
            <person name="Palaniappan K."/>
            <person name="Hauser L."/>
            <person name="Brambilla E.M."/>
            <person name="Rohde M."/>
            <person name="Goker M."/>
            <person name="Detter J.C."/>
            <person name="Woyke T."/>
            <person name="Bristow J."/>
            <person name="Eisen J.A."/>
            <person name="Markowitz V."/>
            <person name="Hugenholtz P."/>
            <person name="Kyrpides N.C."/>
            <person name="Klenk H.P."/>
            <person name="Lapidus A."/>
        </authorList>
    </citation>
    <scope>NUCLEOTIDE SEQUENCE [LARGE SCALE GENOMIC DNA]</scope>
    <source>
        <strain evidence="3 4">DSM 18011</strain>
    </source>
</reference>
<dbReference type="HOGENOM" id="CLU_082049_1_3_10"/>
<gene>
    <name evidence="3" type="ORF">Bcop_1359</name>
</gene>
<dbReference type="STRING" id="679937.Bcop_1359"/>
<feature type="signal peptide" evidence="1">
    <location>
        <begin position="1"/>
        <end position="22"/>
    </location>
</feature>
<dbReference type="AlphaFoldDB" id="F3ZNY0"/>
<proteinExistence type="predicted"/>
<dbReference type="InterPro" id="IPR036709">
    <property type="entry name" value="Autotransporte_beta_dom_sf"/>
</dbReference>
<protein>
    <recommendedName>
        <fullName evidence="2">Outer membrane protein beta-barrel domain-containing protein</fullName>
    </recommendedName>
</protein>
<accession>F3ZNY0</accession>
<organism evidence="3 4">
    <name type="scientific">Bacteroides coprosuis DSM 18011</name>
    <dbReference type="NCBI Taxonomy" id="679937"/>
    <lineage>
        <taxon>Bacteria</taxon>
        <taxon>Pseudomonadati</taxon>
        <taxon>Bacteroidota</taxon>
        <taxon>Bacteroidia</taxon>
        <taxon>Bacteroidales</taxon>
        <taxon>Bacteroidaceae</taxon>
        <taxon>Bacteroides</taxon>
    </lineage>
</organism>
<dbReference type="Pfam" id="PF13568">
    <property type="entry name" value="OMP_b-brl_2"/>
    <property type="match status" value="1"/>
</dbReference>
<evidence type="ECO:0000259" key="2">
    <source>
        <dbReference type="Pfam" id="PF13568"/>
    </source>
</evidence>
<evidence type="ECO:0000313" key="4">
    <source>
        <dbReference type="Proteomes" id="UP000018439"/>
    </source>
</evidence>
<evidence type="ECO:0000313" key="3">
    <source>
        <dbReference type="EMBL" id="EGJ71556.1"/>
    </source>
</evidence>
<feature type="chain" id="PRO_5003308537" description="Outer membrane protein beta-barrel domain-containing protein" evidence="1">
    <location>
        <begin position="23"/>
        <end position="209"/>
    </location>
</feature>
<dbReference type="EMBL" id="CM001167">
    <property type="protein sequence ID" value="EGJ71556.1"/>
    <property type="molecule type" value="Genomic_DNA"/>
</dbReference>
<keyword evidence="4" id="KW-1185">Reference proteome</keyword>
<sequence length="209" mass="23042">MRKFIAVLFTALMFISVSPVKAQYVDDPLHWNIHAGMNLSNYLGTPSGVDASIKPGAYFGVGAEYLISPNFFVEAGLDISLKGSSVKLDIPFDEIKTRTKTKFNPVYLQIPIHAGYKFYLPNNMKLNLSAGPYLAYGLGGKAKVAGEKISIFGSDDMDFKRFDFGLGFKAGLDIDVFTINLGYDYGFIKMDDLLEAHNGNLFMGVGMKF</sequence>
<keyword evidence="1" id="KW-0732">Signal</keyword>